<proteinExistence type="predicted"/>
<evidence type="ECO:0000256" key="1">
    <source>
        <dbReference type="SAM" id="MobiDB-lite"/>
    </source>
</evidence>
<dbReference type="KEGG" id="etr:ETAE_1413"/>
<dbReference type="AlphaFoldDB" id="A0AAU8PQ61"/>
<gene>
    <name evidence="2" type="ordered locus">ETAE_1413</name>
</gene>
<sequence>MAGLFAFHHPDLSQNPIPVASPPCSIADSYAMTPKEKERL</sequence>
<keyword evidence="3" id="KW-1185">Reference proteome</keyword>
<dbReference type="EMBL" id="CP001135">
    <property type="protein sequence ID" value="ACY84254.1"/>
    <property type="molecule type" value="Genomic_DNA"/>
</dbReference>
<evidence type="ECO:0000313" key="3">
    <source>
        <dbReference type="Proteomes" id="UP000002634"/>
    </source>
</evidence>
<accession>A0AAU8PQ61</accession>
<reference evidence="2 3" key="1">
    <citation type="journal article" date="2009" name="PLoS ONE">
        <title>Genome sequence of the versatile fish pathogen Edwardsiella tarda provides insights into its adaptation to broad host ranges and intracellular niches.</title>
        <authorList>
            <person name="Wang Q."/>
            <person name="Yang M."/>
            <person name="Xiao J."/>
            <person name="Wu H."/>
            <person name="Wang X."/>
            <person name="Lv Y."/>
            <person name="Xu L."/>
            <person name="Zheng H."/>
            <person name="Wang S."/>
            <person name="Zhao G."/>
            <person name="Liu Q."/>
            <person name="Zhang Y."/>
        </authorList>
    </citation>
    <scope>NUCLEOTIDE SEQUENCE [LARGE SCALE GENOMIC DNA]</scope>
    <source>
        <strain evidence="3">EIB202 / CCTCC M208068</strain>
    </source>
</reference>
<protein>
    <submittedName>
        <fullName evidence="2">Uncharacterized protein</fullName>
    </submittedName>
</protein>
<organism evidence="2 3">
    <name type="scientific">Edwardsiella piscicida</name>
    <dbReference type="NCBI Taxonomy" id="1263550"/>
    <lineage>
        <taxon>Bacteria</taxon>
        <taxon>Pseudomonadati</taxon>
        <taxon>Pseudomonadota</taxon>
        <taxon>Gammaproteobacteria</taxon>
        <taxon>Enterobacterales</taxon>
        <taxon>Hafniaceae</taxon>
        <taxon>Edwardsiella</taxon>
    </lineage>
</organism>
<evidence type="ECO:0000313" key="2">
    <source>
        <dbReference type="EMBL" id="ACY84254.1"/>
    </source>
</evidence>
<feature type="region of interest" description="Disordered" evidence="1">
    <location>
        <begin position="1"/>
        <end position="20"/>
    </location>
</feature>
<name>A0AAU8PQ61_EDWPI</name>
<dbReference type="Proteomes" id="UP000002634">
    <property type="component" value="Chromosome"/>
</dbReference>